<dbReference type="CDD" id="cd13853">
    <property type="entry name" value="CuRO_1_Tth-MCO_like"/>
    <property type="match status" value="1"/>
</dbReference>
<protein>
    <recommendedName>
        <fullName evidence="9">Copper oxidase</fullName>
    </recommendedName>
</protein>
<dbReference type="OrthoDB" id="9757546at2"/>
<accession>A0A150X4H2</accession>
<feature type="signal peptide" evidence="3">
    <location>
        <begin position="1"/>
        <end position="26"/>
    </location>
</feature>
<dbReference type="InterPro" id="IPR008972">
    <property type="entry name" value="Cupredoxin"/>
</dbReference>
<dbReference type="Pfam" id="PF00394">
    <property type="entry name" value="Cu-oxidase"/>
    <property type="match status" value="1"/>
</dbReference>
<gene>
    <name evidence="7" type="ORF">AWW68_13085</name>
</gene>
<dbReference type="GO" id="GO:0005507">
    <property type="term" value="F:copper ion binding"/>
    <property type="evidence" value="ECO:0007669"/>
    <property type="project" value="InterPro"/>
</dbReference>
<sequence length="611" mass="68143">MRRINQIALCAITLLIVLSLPSCQKATQRHQEVASEDILKEINTIKASLSSVKLKAGADKPLIHLPFQNPEEISSNNGMLDTELAVKFTTSSIYNTVKDENISLYHRSYNGKLVGPTLRLKRGDSLFVNLMNQLPTLEGGGACDPFEPIHDGVDPNIIDSLRFNNTNLHTHGLHVSPMGHGDNVFVNLDPGCSFQNRIGIPDNHAPGTFWYHAHLHGSTAIQVSSGMGGAIIIEGGLDSQPEIEKMEEKIFIMQQIPYTPDTAAGGNPDRYAVKFIEGTTFGPGSWQDGIEASTGWRTTINGMVLPIIEMESEEAQRWRFIHAGVRETLNLKLVSLQENKINHEKLHVVAEDGIAYGYRNDVDSMTLQPGYRADILVQAAVNTSNEQDTLYLIDADSPVLDETDRTEYESEKVLAVVIVKPKTSKALARKLPSSEALAVYAPYPSLVNEPVTDSMQYVQFDIVPGDTTLFQINGEAFDHTRPPRQLGLNNVQKWTLTSSLGAHPFHIHVNHFQIQQHFKKVNDEWVEQPTSPIWKDTYFVPSSDSIIIKSIYKDFVGDFVLHCHILDHEDQGMMESVRIDKDNRITAYLSDRGISICGPGYKNDFDMTELE</sequence>
<dbReference type="InterPro" id="IPR011707">
    <property type="entry name" value="Cu-oxidase-like_N"/>
</dbReference>
<dbReference type="InterPro" id="IPR011706">
    <property type="entry name" value="Cu-oxidase_C"/>
</dbReference>
<dbReference type="InterPro" id="IPR033138">
    <property type="entry name" value="Cu_oxidase_CS"/>
</dbReference>
<feature type="domain" description="Plastocyanin-like" evidence="6">
    <location>
        <begin position="163"/>
        <end position="234"/>
    </location>
</feature>
<proteinExistence type="predicted"/>
<dbReference type="EMBL" id="LRPC01000028">
    <property type="protein sequence ID" value="KYG73619.1"/>
    <property type="molecule type" value="Genomic_DNA"/>
</dbReference>
<dbReference type="Gene3D" id="2.60.40.420">
    <property type="entry name" value="Cupredoxins - blue copper proteins"/>
    <property type="match status" value="3"/>
</dbReference>
<dbReference type="GO" id="GO:0016491">
    <property type="term" value="F:oxidoreductase activity"/>
    <property type="evidence" value="ECO:0007669"/>
    <property type="project" value="UniProtKB-KW"/>
</dbReference>
<evidence type="ECO:0000313" key="7">
    <source>
        <dbReference type="EMBL" id="KYG73619.1"/>
    </source>
</evidence>
<dbReference type="PROSITE" id="PS00080">
    <property type="entry name" value="MULTICOPPER_OXIDASE2"/>
    <property type="match status" value="1"/>
</dbReference>
<dbReference type="InterPro" id="IPR001117">
    <property type="entry name" value="Cu-oxidase_2nd"/>
</dbReference>
<organism evidence="7 8">
    <name type="scientific">Roseivirga spongicola</name>
    <dbReference type="NCBI Taxonomy" id="333140"/>
    <lineage>
        <taxon>Bacteria</taxon>
        <taxon>Pseudomonadati</taxon>
        <taxon>Bacteroidota</taxon>
        <taxon>Cytophagia</taxon>
        <taxon>Cytophagales</taxon>
        <taxon>Roseivirgaceae</taxon>
        <taxon>Roseivirga</taxon>
    </lineage>
</organism>
<feature type="domain" description="Plastocyanin-like" evidence="5">
    <location>
        <begin position="467"/>
        <end position="581"/>
    </location>
</feature>
<evidence type="ECO:0000256" key="2">
    <source>
        <dbReference type="ARBA" id="ARBA00023002"/>
    </source>
</evidence>
<dbReference type="InterPro" id="IPR045087">
    <property type="entry name" value="Cu-oxidase_fam"/>
</dbReference>
<dbReference type="AlphaFoldDB" id="A0A150X4H2"/>
<dbReference type="CDD" id="cd13900">
    <property type="entry name" value="CuRO_3_Tth-MCO_like"/>
    <property type="match status" value="1"/>
</dbReference>
<dbReference type="STRING" id="333140.AWW68_13085"/>
<dbReference type="PANTHER" id="PTHR11709:SF518">
    <property type="entry name" value="MULTICOPPER OXIDASE"/>
    <property type="match status" value="1"/>
</dbReference>
<name>A0A150X4H2_9BACT</name>
<comment type="caution">
    <text evidence="7">The sequence shown here is derived from an EMBL/GenBank/DDBJ whole genome shotgun (WGS) entry which is preliminary data.</text>
</comment>
<keyword evidence="2" id="KW-0560">Oxidoreductase</keyword>
<evidence type="ECO:0000259" key="5">
    <source>
        <dbReference type="Pfam" id="PF07731"/>
    </source>
</evidence>
<dbReference type="PROSITE" id="PS00079">
    <property type="entry name" value="MULTICOPPER_OXIDASE1"/>
    <property type="match status" value="1"/>
</dbReference>
<feature type="domain" description="Plastocyanin-like" evidence="4">
    <location>
        <begin position="298"/>
        <end position="382"/>
    </location>
</feature>
<evidence type="ECO:0008006" key="9">
    <source>
        <dbReference type="Google" id="ProtNLM"/>
    </source>
</evidence>
<evidence type="ECO:0000256" key="3">
    <source>
        <dbReference type="SAM" id="SignalP"/>
    </source>
</evidence>
<feature type="chain" id="PRO_5007574187" description="Copper oxidase" evidence="3">
    <location>
        <begin position="27"/>
        <end position="611"/>
    </location>
</feature>
<dbReference type="Pfam" id="PF07732">
    <property type="entry name" value="Cu-oxidase_3"/>
    <property type="match status" value="1"/>
</dbReference>
<dbReference type="Pfam" id="PF07731">
    <property type="entry name" value="Cu-oxidase_2"/>
    <property type="match status" value="1"/>
</dbReference>
<keyword evidence="3" id="KW-0732">Signal</keyword>
<dbReference type="RefSeq" id="WP_068222156.1">
    <property type="nucleotide sequence ID" value="NZ_LRPC01000028.1"/>
</dbReference>
<dbReference type="Proteomes" id="UP000075606">
    <property type="component" value="Unassembled WGS sequence"/>
</dbReference>
<keyword evidence="1" id="KW-0479">Metal-binding</keyword>
<evidence type="ECO:0000259" key="4">
    <source>
        <dbReference type="Pfam" id="PF00394"/>
    </source>
</evidence>
<dbReference type="InterPro" id="IPR002355">
    <property type="entry name" value="Cu_oxidase_Cu_BS"/>
</dbReference>
<dbReference type="PANTHER" id="PTHR11709">
    <property type="entry name" value="MULTI-COPPER OXIDASE"/>
    <property type="match status" value="1"/>
</dbReference>
<evidence type="ECO:0000259" key="6">
    <source>
        <dbReference type="Pfam" id="PF07732"/>
    </source>
</evidence>
<evidence type="ECO:0000313" key="8">
    <source>
        <dbReference type="Proteomes" id="UP000075606"/>
    </source>
</evidence>
<dbReference type="SUPFAM" id="SSF49503">
    <property type="entry name" value="Cupredoxins"/>
    <property type="match status" value="3"/>
</dbReference>
<reference evidence="7 8" key="1">
    <citation type="submission" date="2016-01" db="EMBL/GenBank/DDBJ databases">
        <title>Genome sequencing of Roseivirga spongicola UST030701-084.</title>
        <authorList>
            <person name="Selvaratnam C."/>
            <person name="Thevarajoo S."/>
            <person name="Goh K.M."/>
            <person name="Ee R."/>
            <person name="Chan K.-G."/>
            <person name="Chong C.S."/>
        </authorList>
    </citation>
    <scope>NUCLEOTIDE SEQUENCE [LARGE SCALE GENOMIC DNA]</scope>
    <source>
        <strain evidence="7 8">UST030701-084</strain>
    </source>
</reference>
<keyword evidence="8" id="KW-1185">Reference proteome</keyword>
<evidence type="ECO:0000256" key="1">
    <source>
        <dbReference type="ARBA" id="ARBA00022723"/>
    </source>
</evidence>